<dbReference type="PRINTS" id="PR00461">
    <property type="entry name" value="PLPEROXIDASE"/>
</dbReference>
<comment type="cofactor">
    <cofactor evidence="11">
        <name>heme b</name>
        <dbReference type="ChEBI" id="CHEBI:60344"/>
    </cofactor>
    <text evidence="11">Binds 1 heme b (iron(II)-protoporphyrin IX) group per subunit.</text>
</comment>
<evidence type="ECO:0000256" key="9">
    <source>
        <dbReference type="ARBA" id="ARBA00023004"/>
    </source>
</evidence>
<keyword evidence="11" id="KW-0732">Signal</keyword>
<keyword evidence="11" id="KW-0106">Calcium</keyword>
<organism evidence="13 14">
    <name type="scientific">Hibiscus sabdariffa</name>
    <name type="common">roselle</name>
    <dbReference type="NCBI Taxonomy" id="183260"/>
    <lineage>
        <taxon>Eukaryota</taxon>
        <taxon>Viridiplantae</taxon>
        <taxon>Streptophyta</taxon>
        <taxon>Embryophyta</taxon>
        <taxon>Tracheophyta</taxon>
        <taxon>Spermatophyta</taxon>
        <taxon>Magnoliopsida</taxon>
        <taxon>eudicotyledons</taxon>
        <taxon>Gunneridae</taxon>
        <taxon>Pentapetalae</taxon>
        <taxon>rosids</taxon>
        <taxon>malvids</taxon>
        <taxon>Malvales</taxon>
        <taxon>Malvaceae</taxon>
        <taxon>Malvoideae</taxon>
        <taxon>Hibiscus</taxon>
    </lineage>
</organism>
<proteinExistence type="inferred from homology"/>
<evidence type="ECO:0000256" key="5">
    <source>
        <dbReference type="ARBA" id="ARBA00022559"/>
    </source>
</evidence>
<comment type="caution">
    <text evidence="13">The sequence shown here is derived from an EMBL/GenBank/DDBJ whole genome shotgun (WGS) entry which is preliminary data.</text>
</comment>
<evidence type="ECO:0000256" key="6">
    <source>
        <dbReference type="ARBA" id="ARBA00022617"/>
    </source>
</evidence>
<evidence type="ECO:0000256" key="3">
    <source>
        <dbReference type="ARBA" id="ARBA00006873"/>
    </source>
</evidence>
<keyword evidence="8 11" id="KW-0560">Oxidoreductase</keyword>
<evidence type="ECO:0000256" key="2">
    <source>
        <dbReference type="ARBA" id="ARBA00002322"/>
    </source>
</evidence>
<name>A0ABR2QNJ9_9ROSI</name>
<evidence type="ECO:0000313" key="13">
    <source>
        <dbReference type="EMBL" id="KAK9002230.1"/>
    </source>
</evidence>
<dbReference type="InterPro" id="IPR002016">
    <property type="entry name" value="Haem_peroxidase"/>
</dbReference>
<accession>A0ABR2QNJ9</accession>
<evidence type="ECO:0000256" key="10">
    <source>
        <dbReference type="ARBA" id="ARBA00023157"/>
    </source>
</evidence>
<comment type="similarity">
    <text evidence="3">Belongs to the peroxidase family. Ascorbate peroxidase subfamily.</text>
</comment>
<evidence type="ECO:0000256" key="7">
    <source>
        <dbReference type="ARBA" id="ARBA00022723"/>
    </source>
</evidence>
<keyword evidence="11" id="KW-0964">Secreted</keyword>
<dbReference type="PROSITE" id="PS00435">
    <property type="entry name" value="PEROXIDASE_1"/>
    <property type="match status" value="1"/>
</dbReference>
<sequence>MAASKLHFIALFSFIFSCSLLAAASAASLKVGFYAQICPSAETIVRKSVNEAVWRNPGMAAGLIRMHFHDCFVRGCDASILLRSLPGNPPAERDHPANNPSLRGFEVIDEAKARIEALCPGTVSCADIIAFAARDSAYTAGGIYYAVPSGRRDGRVSLSDEVLQNLPTPFFNATQLAQSFARKGMSVDEMVTLSGAHSIGVAHCPAFSNRLYSFNATHPQDPSLDPNYAAFLKTRCPPPPPGAIGDVTTTVPLDVVTTNRLDNNYYSELRCHRGLLTSDQTLMDSGSTSGMVVQNERNGAGWVRKFARAMVHMGSLDVLTETQGEIRRICSVPN</sequence>
<dbReference type="Gene3D" id="1.10.520.10">
    <property type="match status" value="1"/>
</dbReference>
<feature type="chain" id="PRO_5045011428" description="Peroxidase" evidence="11">
    <location>
        <begin position="27"/>
        <end position="334"/>
    </location>
</feature>
<evidence type="ECO:0000256" key="8">
    <source>
        <dbReference type="ARBA" id="ARBA00023002"/>
    </source>
</evidence>
<evidence type="ECO:0000256" key="1">
    <source>
        <dbReference type="ARBA" id="ARBA00000189"/>
    </source>
</evidence>
<dbReference type="EC" id="1.11.1.7" evidence="4 11"/>
<keyword evidence="11" id="KW-0376">Hydrogen peroxide</keyword>
<evidence type="ECO:0000256" key="4">
    <source>
        <dbReference type="ARBA" id="ARBA00012313"/>
    </source>
</evidence>
<dbReference type="PANTHER" id="PTHR31235">
    <property type="entry name" value="PEROXIDASE 25-RELATED"/>
    <property type="match status" value="1"/>
</dbReference>
<dbReference type="PROSITE" id="PS50873">
    <property type="entry name" value="PEROXIDASE_4"/>
    <property type="match status" value="1"/>
</dbReference>
<feature type="domain" description="Plant heme peroxidase family profile" evidence="12">
    <location>
        <begin position="28"/>
        <end position="334"/>
    </location>
</feature>
<dbReference type="EMBL" id="JBBPBN010000035">
    <property type="protein sequence ID" value="KAK9002230.1"/>
    <property type="molecule type" value="Genomic_DNA"/>
</dbReference>
<comment type="similarity">
    <text evidence="11">Belongs to the peroxidase family. Classical plant (class III) peroxidase subfamily.</text>
</comment>
<comment type="catalytic activity">
    <reaction evidence="1 11">
        <text>2 a phenolic donor + H2O2 = 2 a phenolic radical donor + 2 H2O</text>
        <dbReference type="Rhea" id="RHEA:56136"/>
        <dbReference type="ChEBI" id="CHEBI:15377"/>
        <dbReference type="ChEBI" id="CHEBI:16240"/>
        <dbReference type="ChEBI" id="CHEBI:139520"/>
        <dbReference type="ChEBI" id="CHEBI:139521"/>
        <dbReference type="EC" id="1.11.1.7"/>
    </reaction>
</comment>
<gene>
    <name evidence="13" type="ORF">V6N11_024915</name>
</gene>
<dbReference type="Proteomes" id="UP001396334">
    <property type="component" value="Unassembled WGS sequence"/>
</dbReference>
<dbReference type="PROSITE" id="PS51257">
    <property type="entry name" value="PROKAR_LIPOPROTEIN"/>
    <property type="match status" value="1"/>
</dbReference>
<evidence type="ECO:0000313" key="14">
    <source>
        <dbReference type="Proteomes" id="UP001396334"/>
    </source>
</evidence>
<keyword evidence="5 11" id="KW-0575">Peroxidase</keyword>
<feature type="signal peptide" evidence="11">
    <location>
        <begin position="1"/>
        <end position="26"/>
    </location>
</feature>
<dbReference type="Gene3D" id="1.10.420.10">
    <property type="entry name" value="Peroxidase, domain 2"/>
    <property type="match status" value="1"/>
</dbReference>
<comment type="function">
    <text evidence="2">Removal of H(2)O(2), oxidation of toxic reductants, biosynthesis and degradation of lignin, suberization, auxin catabolism, response to environmental stresses such as wounding, pathogen attack and oxidative stress. These functions might be dependent on each isozyme/isoform in each plant tissue.</text>
</comment>
<dbReference type="PROSITE" id="PS00436">
    <property type="entry name" value="PEROXIDASE_2"/>
    <property type="match status" value="1"/>
</dbReference>
<evidence type="ECO:0000259" key="12">
    <source>
        <dbReference type="PROSITE" id="PS50873"/>
    </source>
</evidence>
<reference evidence="13 14" key="1">
    <citation type="journal article" date="2024" name="G3 (Bethesda)">
        <title>Genome assembly of Hibiscus sabdariffa L. provides insights into metabolisms of medicinal natural products.</title>
        <authorList>
            <person name="Kim T."/>
        </authorList>
    </citation>
    <scope>NUCLEOTIDE SEQUENCE [LARGE SCALE GENOMIC DNA]</scope>
    <source>
        <strain evidence="13">TK-2024</strain>
        <tissue evidence="13">Old leaves</tissue>
    </source>
</reference>
<dbReference type="PRINTS" id="PR00458">
    <property type="entry name" value="PEROXIDASE"/>
</dbReference>
<keyword evidence="6 11" id="KW-0349">Heme</keyword>
<evidence type="ECO:0000256" key="11">
    <source>
        <dbReference type="RuleBase" id="RU362060"/>
    </source>
</evidence>
<dbReference type="InterPro" id="IPR000823">
    <property type="entry name" value="Peroxidase_pln"/>
</dbReference>
<dbReference type="InterPro" id="IPR019794">
    <property type="entry name" value="Peroxidases_AS"/>
</dbReference>
<keyword evidence="10" id="KW-1015">Disulfide bond</keyword>
<protein>
    <recommendedName>
        <fullName evidence="4 11">Peroxidase</fullName>
        <ecNumber evidence="4 11">1.11.1.7</ecNumber>
    </recommendedName>
</protein>
<keyword evidence="9 11" id="KW-0408">Iron</keyword>
<dbReference type="Pfam" id="PF00141">
    <property type="entry name" value="peroxidase"/>
    <property type="match status" value="1"/>
</dbReference>
<dbReference type="InterPro" id="IPR033905">
    <property type="entry name" value="Secretory_peroxidase"/>
</dbReference>
<keyword evidence="7 11" id="KW-0479">Metal-binding</keyword>
<comment type="subcellular location">
    <subcellularLocation>
        <location evidence="11">Secreted</location>
    </subcellularLocation>
</comment>
<dbReference type="CDD" id="cd00693">
    <property type="entry name" value="secretory_peroxidase"/>
    <property type="match status" value="1"/>
</dbReference>
<dbReference type="InterPro" id="IPR019793">
    <property type="entry name" value="Peroxidases_heam-ligand_BS"/>
</dbReference>
<comment type="cofactor">
    <cofactor evidence="11">
        <name>Ca(2+)</name>
        <dbReference type="ChEBI" id="CHEBI:29108"/>
    </cofactor>
    <text evidence="11">Binds 2 calcium ions per subunit.</text>
</comment>
<dbReference type="InterPro" id="IPR010255">
    <property type="entry name" value="Haem_peroxidase_sf"/>
</dbReference>
<keyword evidence="14" id="KW-1185">Reference proteome</keyword>
<dbReference type="SUPFAM" id="SSF48113">
    <property type="entry name" value="Heme-dependent peroxidases"/>
    <property type="match status" value="1"/>
</dbReference>